<feature type="region of interest" description="Disordered" evidence="1">
    <location>
        <begin position="213"/>
        <end position="232"/>
    </location>
</feature>
<evidence type="ECO:0000256" key="1">
    <source>
        <dbReference type="SAM" id="MobiDB-lite"/>
    </source>
</evidence>
<evidence type="ECO:0000259" key="2">
    <source>
        <dbReference type="Pfam" id="PF23305"/>
    </source>
</evidence>
<accession>A0AAD9WBV0</accession>
<keyword evidence="4" id="KW-1185">Reference proteome</keyword>
<dbReference type="Pfam" id="PF23305">
    <property type="entry name" value="DUF7082"/>
    <property type="match status" value="1"/>
</dbReference>
<dbReference type="PANTHER" id="PTHR39463:SF1">
    <property type="entry name" value="MEDUSA"/>
    <property type="match status" value="1"/>
</dbReference>
<protein>
    <recommendedName>
        <fullName evidence="2">DUF7082 domain-containing protein</fullName>
    </recommendedName>
</protein>
<feature type="domain" description="DUF7082" evidence="2">
    <location>
        <begin position="372"/>
        <end position="525"/>
    </location>
</feature>
<dbReference type="Proteomes" id="UP001285354">
    <property type="component" value="Unassembled WGS sequence"/>
</dbReference>
<evidence type="ECO:0000313" key="4">
    <source>
        <dbReference type="Proteomes" id="UP001285354"/>
    </source>
</evidence>
<feature type="region of interest" description="Disordered" evidence="1">
    <location>
        <begin position="279"/>
        <end position="335"/>
    </location>
</feature>
<evidence type="ECO:0000313" key="3">
    <source>
        <dbReference type="EMBL" id="KAK2624528.1"/>
    </source>
</evidence>
<dbReference type="GO" id="GO:0005634">
    <property type="term" value="C:nucleus"/>
    <property type="evidence" value="ECO:0007669"/>
    <property type="project" value="TreeGrafter"/>
</dbReference>
<dbReference type="EMBL" id="JAUBYV010000010">
    <property type="protein sequence ID" value="KAK2624528.1"/>
    <property type="molecule type" value="Genomic_DNA"/>
</dbReference>
<feature type="region of interest" description="Disordered" evidence="1">
    <location>
        <begin position="659"/>
        <end position="713"/>
    </location>
</feature>
<organism evidence="3 4">
    <name type="scientific">Diplocarpon rosae</name>
    <dbReference type="NCBI Taxonomy" id="946125"/>
    <lineage>
        <taxon>Eukaryota</taxon>
        <taxon>Fungi</taxon>
        <taxon>Dikarya</taxon>
        <taxon>Ascomycota</taxon>
        <taxon>Pezizomycotina</taxon>
        <taxon>Leotiomycetes</taxon>
        <taxon>Helotiales</taxon>
        <taxon>Drepanopezizaceae</taxon>
        <taxon>Diplocarpon</taxon>
    </lineage>
</organism>
<reference evidence="3" key="1">
    <citation type="submission" date="2023-06" db="EMBL/GenBank/DDBJ databases">
        <title>Draft genome of Marssonina rosae.</title>
        <authorList>
            <person name="Cheng Q."/>
        </authorList>
    </citation>
    <scope>NUCLEOTIDE SEQUENCE</scope>
    <source>
        <strain evidence="3">R4</strain>
    </source>
</reference>
<feature type="compositionally biased region" description="Polar residues" evidence="1">
    <location>
        <begin position="282"/>
        <end position="305"/>
    </location>
</feature>
<sequence>MAAYGKAQLPQLHGYDAGRSYPENTFSYAAPNYHGSQPPGPAPTPGPDYQNATQLTPMAYPPDQVRAPYDDQSGPYLNVGTTVPEITSYTPRRGTRATKIYVYMNSLYELMTEDSTPRFFLMFGQRKCPASLQKISQQGAVCSYAVTAETPAYVATGWSSSTVPIWMWMESGDEDSIGKIDVGDFTYVDGHRDASQENSRKRRLSIDTTDLMRSPLKRSTSQRVRAKEEYSTYGYGPSEGTATYSPYLQPSHSYANLAGHYNRSGASYQGQQSRHLAYGYSGSATTSPPTIKAQSPQGGNWTPYSSGAMIRSPGVQSGLGLSRAATSSLPPTPAQATPILIRTSTLQQTPSPATTPHGPLSHFSAYSLYPHKAKIEISGDLDDMVAHWTKEEWESKRRLVHFRRSQTGSTITTTFQPVAPDDRDPNSICISCIYWEEKAECFVTSVDTIYLLEKLVNVKFTVEEKNRIRRNLEGFRPLTVSKGKAESEEFFKVVMAFPAPKPRNIEKDVKVFHWKDLAAALKKIIGKYSASPSSTMPQSLQTPVSATGYGTDGSSAGLSYASDHHGGLSPRSISGSTSATYASKIPARILSPPEQKSMALLGGPPDLRVSMAHTPHDAPSHWQGGQHHMQPHTYQQPLQNHHGHRGSWDMYLESTATAGGTSTGLHNHPGPTANPNLHFPHARGAADSAVTGGDNRIARPLSSQQQGQQMPRT</sequence>
<dbReference type="PANTHER" id="PTHR39463">
    <property type="entry name" value="MEDUSA"/>
    <property type="match status" value="1"/>
</dbReference>
<proteinExistence type="predicted"/>
<feature type="region of interest" description="Disordered" evidence="1">
    <location>
        <begin position="26"/>
        <end position="59"/>
    </location>
</feature>
<feature type="compositionally biased region" description="Polar residues" evidence="1">
    <location>
        <begin position="701"/>
        <end position="713"/>
    </location>
</feature>
<comment type="caution">
    <text evidence="3">The sequence shown here is derived from an EMBL/GenBank/DDBJ whole genome shotgun (WGS) entry which is preliminary data.</text>
</comment>
<gene>
    <name evidence="3" type="ORF">QTJ16_006478</name>
</gene>
<name>A0AAD9WBV0_9HELO</name>
<dbReference type="InterPro" id="IPR055509">
    <property type="entry name" value="DUF7082"/>
</dbReference>
<dbReference type="AlphaFoldDB" id="A0AAD9WBV0"/>
<feature type="region of interest" description="Disordered" evidence="1">
    <location>
        <begin position="557"/>
        <end position="577"/>
    </location>
</feature>